<dbReference type="InterPro" id="IPR004839">
    <property type="entry name" value="Aminotransferase_I/II_large"/>
</dbReference>
<sequence length="446" mass="50363">MYTDTARRMLCKMLKTDSLLRMASTKISPASRLEGVDKNVWVEFSALAAKHKAVNVGQGFPDFSPPNHVKEALKNVGTMSTNDMIHQYTRGFGHPKLVDTLSKMFSPLFGVNIDPNKEVLVTVGAYGSLFCSIHAFIEEGDEVIIIEPFFDCYQPMVKVAGGTCRFIPLRPNSPKKGNYATSSDWTLDPDELESMFTKKTKAIILNTPNNPLGKVFTRDELQMIADLCVKYDCLCISDEVYEWLLYDHHEHVRIGSLPGMWDRTITIGSAGKTFSVTGWKIGWAMGSANLIRHLQTVWQNSTYACPTPIQEAVAVGFEEEISRLGEEHSYFKELPRELKAKRDKIVKTLTEIGMMPIIPDGGYFMVADASNMKVDLSESENSGETWDYRLVKWLTANKKVATIPISAFYSSGHKSMGEKYIRFCFAKEDETLDKMEKIFKEWAKEM</sequence>
<evidence type="ECO:0000256" key="5">
    <source>
        <dbReference type="ARBA" id="ARBA00022898"/>
    </source>
</evidence>
<evidence type="ECO:0000256" key="1">
    <source>
        <dbReference type="ARBA" id="ARBA00001933"/>
    </source>
</evidence>
<dbReference type="PANTHER" id="PTHR43807:SF20">
    <property type="entry name" value="FI04487P"/>
    <property type="match status" value="1"/>
</dbReference>
<reference evidence="10 11" key="1">
    <citation type="submission" date="2024-02" db="EMBL/GenBank/DDBJ databases">
        <authorList>
            <person name="Daric V."/>
            <person name="Darras S."/>
        </authorList>
    </citation>
    <scope>NUCLEOTIDE SEQUENCE [LARGE SCALE GENOMIC DNA]</scope>
</reference>
<evidence type="ECO:0000313" key="11">
    <source>
        <dbReference type="Proteomes" id="UP001642483"/>
    </source>
</evidence>
<comment type="pathway">
    <text evidence="6">Amino-acid degradation; L-kynurenine degradation; kynurenate from L-kynurenine: step 1/2.</text>
</comment>
<dbReference type="Pfam" id="PF00155">
    <property type="entry name" value="Aminotran_1_2"/>
    <property type="match status" value="1"/>
</dbReference>
<feature type="domain" description="Aminotransferase class I/classII large" evidence="9">
    <location>
        <begin position="53"/>
        <end position="434"/>
    </location>
</feature>
<evidence type="ECO:0000256" key="4">
    <source>
        <dbReference type="ARBA" id="ARBA00022679"/>
    </source>
</evidence>
<accession>A0ABP0F3V8</accession>
<dbReference type="Gene3D" id="3.90.1150.10">
    <property type="entry name" value="Aspartate Aminotransferase, domain 1"/>
    <property type="match status" value="1"/>
</dbReference>
<keyword evidence="4" id="KW-0808">Transferase</keyword>
<keyword evidence="3" id="KW-0032">Aminotransferase</keyword>
<dbReference type="InterPro" id="IPR015422">
    <property type="entry name" value="PyrdxlP-dep_Trfase_small"/>
</dbReference>
<comment type="similarity">
    <text evidence="2">Belongs to the class-I pyridoxal-phosphate-dependent aminotransferase family.</text>
</comment>
<dbReference type="InterPro" id="IPR015421">
    <property type="entry name" value="PyrdxlP-dep_Trfase_major"/>
</dbReference>
<evidence type="ECO:0000256" key="6">
    <source>
        <dbReference type="ARBA" id="ARBA00024016"/>
    </source>
</evidence>
<evidence type="ECO:0000256" key="3">
    <source>
        <dbReference type="ARBA" id="ARBA00022576"/>
    </source>
</evidence>
<dbReference type="Gene3D" id="3.40.640.10">
    <property type="entry name" value="Type I PLP-dependent aspartate aminotransferase-like (Major domain)"/>
    <property type="match status" value="1"/>
</dbReference>
<dbReference type="EMBL" id="CAWYQH010000013">
    <property type="protein sequence ID" value="CAK8674412.1"/>
    <property type="molecule type" value="Genomic_DNA"/>
</dbReference>
<proteinExistence type="inferred from homology"/>
<evidence type="ECO:0000313" key="10">
    <source>
        <dbReference type="EMBL" id="CAK8674412.1"/>
    </source>
</evidence>
<comment type="catalytic activity">
    <reaction evidence="7">
        <text>L-kynurenine + 2-oxoglutarate = kynurenate + L-glutamate + H2O</text>
        <dbReference type="Rhea" id="RHEA:65560"/>
        <dbReference type="ChEBI" id="CHEBI:15377"/>
        <dbReference type="ChEBI" id="CHEBI:16810"/>
        <dbReference type="ChEBI" id="CHEBI:29985"/>
        <dbReference type="ChEBI" id="CHEBI:57959"/>
        <dbReference type="ChEBI" id="CHEBI:58454"/>
        <dbReference type="EC" id="2.6.1.7"/>
    </reaction>
    <physiologicalReaction direction="left-to-right" evidence="7">
        <dbReference type="Rhea" id="RHEA:65561"/>
    </physiologicalReaction>
</comment>
<dbReference type="InterPro" id="IPR051326">
    <property type="entry name" value="Kynurenine-oxoglutarate_AT"/>
</dbReference>
<dbReference type="InterPro" id="IPR015424">
    <property type="entry name" value="PyrdxlP-dep_Trfase"/>
</dbReference>
<dbReference type="SUPFAM" id="SSF53383">
    <property type="entry name" value="PLP-dependent transferases"/>
    <property type="match status" value="1"/>
</dbReference>
<evidence type="ECO:0000256" key="7">
    <source>
        <dbReference type="ARBA" id="ARBA00047478"/>
    </source>
</evidence>
<organism evidence="10 11">
    <name type="scientific">Clavelina lepadiformis</name>
    <name type="common">Light-bulb sea squirt</name>
    <name type="synonym">Ascidia lepadiformis</name>
    <dbReference type="NCBI Taxonomy" id="159417"/>
    <lineage>
        <taxon>Eukaryota</taxon>
        <taxon>Metazoa</taxon>
        <taxon>Chordata</taxon>
        <taxon>Tunicata</taxon>
        <taxon>Ascidiacea</taxon>
        <taxon>Aplousobranchia</taxon>
        <taxon>Clavelinidae</taxon>
        <taxon>Clavelina</taxon>
    </lineage>
</organism>
<protein>
    <recommendedName>
        <fullName evidence="9">Aminotransferase class I/classII large domain-containing protein</fullName>
    </recommendedName>
</protein>
<evidence type="ECO:0000259" key="9">
    <source>
        <dbReference type="Pfam" id="PF00155"/>
    </source>
</evidence>
<dbReference type="CDD" id="cd00609">
    <property type="entry name" value="AAT_like"/>
    <property type="match status" value="1"/>
</dbReference>
<name>A0ABP0F3V8_CLALP</name>
<gene>
    <name evidence="10" type="ORF">CVLEPA_LOCUS4114</name>
</gene>
<evidence type="ECO:0000256" key="2">
    <source>
        <dbReference type="ARBA" id="ARBA00007441"/>
    </source>
</evidence>
<keyword evidence="5" id="KW-0663">Pyridoxal phosphate</keyword>
<dbReference type="Proteomes" id="UP001642483">
    <property type="component" value="Unassembled WGS sequence"/>
</dbReference>
<comment type="catalytic activity">
    <reaction evidence="8">
        <text>an S-substituted L-cysteine + H2O = a thiol + pyruvate + NH4(+)</text>
        <dbReference type="Rhea" id="RHEA:18121"/>
        <dbReference type="ChEBI" id="CHEBI:15361"/>
        <dbReference type="ChEBI" id="CHEBI:15377"/>
        <dbReference type="ChEBI" id="CHEBI:28938"/>
        <dbReference type="ChEBI" id="CHEBI:29256"/>
        <dbReference type="ChEBI" id="CHEBI:58717"/>
        <dbReference type="EC" id="4.4.1.13"/>
    </reaction>
    <physiologicalReaction direction="left-to-right" evidence="8">
        <dbReference type="Rhea" id="RHEA:18122"/>
    </physiologicalReaction>
</comment>
<dbReference type="PANTHER" id="PTHR43807">
    <property type="entry name" value="FI04487P"/>
    <property type="match status" value="1"/>
</dbReference>
<evidence type="ECO:0000256" key="8">
    <source>
        <dbReference type="ARBA" id="ARBA00049325"/>
    </source>
</evidence>
<keyword evidence="11" id="KW-1185">Reference proteome</keyword>
<comment type="cofactor">
    <cofactor evidence="1">
        <name>pyridoxal 5'-phosphate</name>
        <dbReference type="ChEBI" id="CHEBI:597326"/>
    </cofactor>
</comment>
<comment type="caution">
    <text evidence="10">The sequence shown here is derived from an EMBL/GenBank/DDBJ whole genome shotgun (WGS) entry which is preliminary data.</text>
</comment>